<dbReference type="Proteomes" id="UP000028826">
    <property type="component" value="Unassembled WGS sequence"/>
</dbReference>
<dbReference type="SUPFAM" id="SSF52540">
    <property type="entry name" value="P-loop containing nucleoside triphosphate hydrolases"/>
    <property type="match status" value="1"/>
</dbReference>
<reference evidence="1 2" key="1">
    <citation type="submission" date="2014-03" db="EMBL/GenBank/DDBJ databases">
        <title>Genome of Haematobacter massiliensis CCUG 47968.</title>
        <authorList>
            <person name="Wang D."/>
            <person name="Wang G."/>
        </authorList>
    </citation>
    <scope>NUCLEOTIDE SEQUENCE [LARGE SCALE GENOMIC DNA]</scope>
    <source>
        <strain evidence="1 2">CCUG 47968</strain>
    </source>
</reference>
<keyword evidence="2" id="KW-1185">Reference proteome</keyword>
<evidence type="ECO:0000313" key="1">
    <source>
        <dbReference type="EMBL" id="KFI31721.1"/>
    </source>
</evidence>
<comment type="caution">
    <text evidence="1">The sequence shown here is derived from an EMBL/GenBank/DDBJ whole genome shotgun (WGS) entry which is preliminary data.</text>
</comment>
<dbReference type="STRING" id="195105.CN97_04615"/>
<dbReference type="Gene3D" id="3.40.50.300">
    <property type="entry name" value="P-loop containing nucleotide triphosphate hydrolases"/>
    <property type="match status" value="1"/>
</dbReference>
<gene>
    <name evidence="1" type="ORF">CN97_04615</name>
</gene>
<dbReference type="InterPro" id="IPR027417">
    <property type="entry name" value="P-loop_NTPase"/>
</dbReference>
<dbReference type="OrthoDB" id="9777291at2"/>
<proteinExistence type="predicted"/>
<evidence type="ECO:0000313" key="2">
    <source>
        <dbReference type="Proteomes" id="UP000028826"/>
    </source>
</evidence>
<accession>A0A086YBS1</accession>
<dbReference type="AlphaFoldDB" id="A0A086YBS1"/>
<name>A0A086YBS1_9RHOB</name>
<sequence length="290" mass="33048">MIYATARDWLDAPAKRVLLFGMSGLGKTHVSNILRDSGRWFHYSVDYRIGTRYMGEYIVDNFKREAMRNPFLRELLMSDSIFIGSNITFDNLAPLSTYLGKPGNPERGGLPFTEYMKRQEQHRDAEIASLLDTGRFIDRSADIYGYPHFVCDSGGSICEVVEPDDPEDMVLTALASRALLIWIKGSEAHTAELVRRFDRAPKPMYYQPSFLHDAWATYLSETGLRETEVDPDAFVRWTYARALAHRQPRYAAMAQNWGISLDAEDVAQVRSSDDFAALVARGLEQKRERA</sequence>
<dbReference type="eggNOG" id="COG1132">
    <property type="taxonomic scope" value="Bacteria"/>
</dbReference>
<dbReference type="EMBL" id="JGYG01000001">
    <property type="protein sequence ID" value="KFI31721.1"/>
    <property type="molecule type" value="Genomic_DNA"/>
</dbReference>
<organism evidence="1 2">
    <name type="scientific">Haematobacter massiliensis</name>
    <dbReference type="NCBI Taxonomy" id="195105"/>
    <lineage>
        <taxon>Bacteria</taxon>
        <taxon>Pseudomonadati</taxon>
        <taxon>Pseudomonadota</taxon>
        <taxon>Alphaproteobacteria</taxon>
        <taxon>Rhodobacterales</taxon>
        <taxon>Paracoccaceae</taxon>
        <taxon>Haematobacter</taxon>
    </lineage>
</organism>
<protein>
    <submittedName>
        <fullName evidence="1">ATPase</fullName>
    </submittedName>
</protein>
<dbReference type="RefSeq" id="WP_035705558.1">
    <property type="nucleotide sequence ID" value="NZ_CAMIFG010000025.1"/>
</dbReference>